<dbReference type="EMBL" id="LWDX02065288">
    <property type="protein sequence ID" value="OEL15840.1"/>
    <property type="molecule type" value="Genomic_DNA"/>
</dbReference>
<keyword evidence="3" id="KW-1185">Reference proteome</keyword>
<proteinExistence type="predicted"/>
<dbReference type="Proteomes" id="UP000095767">
    <property type="component" value="Unassembled WGS sequence"/>
</dbReference>
<evidence type="ECO:0000313" key="2">
    <source>
        <dbReference type="EMBL" id="OEL15840.1"/>
    </source>
</evidence>
<feature type="compositionally biased region" description="Basic and acidic residues" evidence="1">
    <location>
        <begin position="15"/>
        <end position="29"/>
    </location>
</feature>
<dbReference type="STRING" id="888268.A0A1E5USK9"/>
<comment type="caution">
    <text evidence="2">The sequence shown here is derived from an EMBL/GenBank/DDBJ whole genome shotgun (WGS) entry which is preliminary data.</text>
</comment>
<accession>A0A1E5USK9</accession>
<name>A0A1E5USK9_9POAL</name>
<evidence type="ECO:0000256" key="1">
    <source>
        <dbReference type="SAM" id="MobiDB-lite"/>
    </source>
</evidence>
<evidence type="ECO:0000313" key="3">
    <source>
        <dbReference type="Proteomes" id="UP000095767"/>
    </source>
</evidence>
<gene>
    <name evidence="2" type="ORF">BAE44_0023141</name>
</gene>
<protein>
    <submittedName>
        <fullName evidence="2">Uncharacterized protein</fullName>
    </submittedName>
</protein>
<reference evidence="2 3" key="1">
    <citation type="submission" date="2016-09" db="EMBL/GenBank/DDBJ databases">
        <title>The draft genome of Dichanthelium oligosanthes: A C3 panicoid grass species.</title>
        <authorList>
            <person name="Studer A.J."/>
            <person name="Schnable J.C."/>
            <person name="Brutnell T.P."/>
        </authorList>
    </citation>
    <scope>NUCLEOTIDE SEQUENCE [LARGE SCALE GENOMIC DNA]</scope>
    <source>
        <strain evidence="3">cv. Kellogg 1175</strain>
        <tissue evidence="2">Leaf</tissue>
    </source>
</reference>
<organism evidence="2 3">
    <name type="scientific">Dichanthelium oligosanthes</name>
    <dbReference type="NCBI Taxonomy" id="888268"/>
    <lineage>
        <taxon>Eukaryota</taxon>
        <taxon>Viridiplantae</taxon>
        <taxon>Streptophyta</taxon>
        <taxon>Embryophyta</taxon>
        <taxon>Tracheophyta</taxon>
        <taxon>Spermatophyta</taxon>
        <taxon>Magnoliopsida</taxon>
        <taxon>Liliopsida</taxon>
        <taxon>Poales</taxon>
        <taxon>Poaceae</taxon>
        <taxon>PACMAD clade</taxon>
        <taxon>Panicoideae</taxon>
        <taxon>Panicodae</taxon>
        <taxon>Paniceae</taxon>
        <taxon>Dichantheliinae</taxon>
        <taxon>Dichanthelium</taxon>
    </lineage>
</organism>
<feature type="region of interest" description="Disordered" evidence="1">
    <location>
        <begin position="1"/>
        <end position="29"/>
    </location>
</feature>
<dbReference type="AlphaFoldDB" id="A0A1E5USK9"/>
<sequence length="96" mass="10775">MLAPRPAPSTTKPNVKVERKDEGRKEKEEKVEKCKVELIKTEEGKTKVKDDMDDECCCGCTEVSTPPAAMPPPWCWCPRLTIPCDCEDPELCGAFF</sequence>